<accession>A0A0W1AEA9</accession>
<organism evidence="2 3">
    <name type="scientific">Legionella worsleiensis</name>
    <dbReference type="NCBI Taxonomy" id="45076"/>
    <lineage>
        <taxon>Bacteria</taxon>
        <taxon>Pseudomonadati</taxon>
        <taxon>Pseudomonadota</taxon>
        <taxon>Gammaproteobacteria</taxon>
        <taxon>Legionellales</taxon>
        <taxon>Legionellaceae</taxon>
        <taxon>Legionella</taxon>
    </lineage>
</organism>
<dbReference type="InterPro" id="IPR032540">
    <property type="entry name" value="DUF4949"/>
</dbReference>
<comment type="caution">
    <text evidence="2">The sequence shown here is derived from an EMBL/GenBank/DDBJ whole genome shotgun (WGS) entry which is preliminary data.</text>
</comment>
<evidence type="ECO:0000313" key="2">
    <source>
        <dbReference type="EMBL" id="KTD79665.1"/>
    </source>
</evidence>
<name>A0A0W1AEA9_9GAMM</name>
<reference evidence="2 3" key="1">
    <citation type="submission" date="2015-11" db="EMBL/GenBank/DDBJ databases">
        <title>Genomic analysis of 38 Legionella species identifies large and diverse effector repertoires.</title>
        <authorList>
            <person name="Burstein D."/>
            <person name="Amaro F."/>
            <person name="Zusman T."/>
            <person name="Lifshitz Z."/>
            <person name="Cohen O."/>
            <person name="Gilbert J.A."/>
            <person name="Pupko T."/>
            <person name="Shuman H.A."/>
            <person name="Segal G."/>
        </authorList>
    </citation>
    <scope>NUCLEOTIDE SEQUENCE [LARGE SCALE GENOMIC DNA]</scope>
    <source>
        <strain evidence="2 3">ATCC 49508</strain>
    </source>
</reference>
<dbReference type="RefSeq" id="WP_058492994.1">
    <property type="nucleotide sequence ID" value="NZ_CBCRUR010000001.1"/>
</dbReference>
<dbReference type="PATRIC" id="fig|45076.6.peg.1287"/>
<sequence length="141" mass="15304">MMFKSKLATFVSALVLAGSVFAAQDKPEKCPGMAALQAEGMTNAAEIIEGLYLTFNLSHYDTPSTWVFVMGPIDANSEDVSLRHSNEILASMSGTSTPEDDGEGSWLCEYQTRAPGVSAFAILADDMISPLKMARYLRKTR</sequence>
<proteinExistence type="predicted"/>
<keyword evidence="3" id="KW-1185">Reference proteome</keyword>
<feature type="signal peptide" evidence="1">
    <location>
        <begin position="1"/>
        <end position="22"/>
    </location>
</feature>
<keyword evidence="1" id="KW-0732">Signal</keyword>
<dbReference type="EMBL" id="LNZC01000012">
    <property type="protein sequence ID" value="KTD79665.1"/>
    <property type="molecule type" value="Genomic_DNA"/>
</dbReference>
<dbReference type="Proteomes" id="UP000054662">
    <property type="component" value="Unassembled WGS sequence"/>
</dbReference>
<feature type="chain" id="PRO_5006919681" evidence="1">
    <location>
        <begin position="23"/>
        <end position="141"/>
    </location>
</feature>
<dbReference type="STRING" id="45076.Lwor_1179"/>
<dbReference type="Pfam" id="PF16307">
    <property type="entry name" value="DUF4949"/>
    <property type="match status" value="1"/>
</dbReference>
<gene>
    <name evidence="2" type="primary">hbp</name>
    <name evidence="2" type="ORF">Lwor_1179</name>
</gene>
<evidence type="ECO:0000313" key="3">
    <source>
        <dbReference type="Proteomes" id="UP000054662"/>
    </source>
</evidence>
<dbReference type="AlphaFoldDB" id="A0A0W1AEA9"/>
<protein>
    <submittedName>
        <fullName evidence="2">Hemin binding protein</fullName>
    </submittedName>
</protein>
<evidence type="ECO:0000256" key="1">
    <source>
        <dbReference type="SAM" id="SignalP"/>
    </source>
</evidence>
<dbReference type="OrthoDB" id="5638967at2"/>